<keyword evidence="9" id="KW-1185">Reference proteome</keyword>
<name>A0ABU3VGS0_9RHOB</name>
<evidence type="ECO:0000256" key="1">
    <source>
        <dbReference type="ARBA" id="ARBA00004141"/>
    </source>
</evidence>
<evidence type="ECO:0000256" key="3">
    <source>
        <dbReference type="ARBA" id="ARBA00022692"/>
    </source>
</evidence>
<evidence type="ECO:0000256" key="5">
    <source>
        <dbReference type="ARBA" id="ARBA00023136"/>
    </source>
</evidence>
<feature type="transmembrane region" description="Helical" evidence="7">
    <location>
        <begin position="212"/>
        <end position="231"/>
    </location>
</feature>
<evidence type="ECO:0000313" key="9">
    <source>
        <dbReference type="Proteomes" id="UP001255416"/>
    </source>
</evidence>
<dbReference type="PANTHER" id="PTHR21716:SF4">
    <property type="entry name" value="TRANSMEMBRANE PROTEIN 245"/>
    <property type="match status" value="1"/>
</dbReference>
<keyword evidence="4 7" id="KW-1133">Transmembrane helix</keyword>
<evidence type="ECO:0000256" key="6">
    <source>
        <dbReference type="SAM" id="MobiDB-lite"/>
    </source>
</evidence>
<evidence type="ECO:0000256" key="4">
    <source>
        <dbReference type="ARBA" id="ARBA00022989"/>
    </source>
</evidence>
<dbReference type="Proteomes" id="UP001255416">
    <property type="component" value="Unassembled WGS sequence"/>
</dbReference>
<dbReference type="Pfam" id="PF01594">
    <property type="entry name" value="AI-2E_transport"/>
    <property type="match status" value="1"/>
</dbReference>
<feature type="transmembrane region" description="Helical" evidence="7">
    <location>
        <begin position="237"/>
        <end position="258"/>
    </location>
</feature>
<evidence type="ECO:0000256" key="2">
    <source>
        <dbReference type="ARBA" id="ARBA00009773"/>
    </source>
</evidence>
<keyword evidence="3 7" id="KW-0812">Transmembrane</keyword>
<sequence length="369" mass="39287">MPDRTRRTVFGNSIVILATVGMLVVLSPFWAAIFWAIVLAILFWPLRQRLIDRMLGWTAVSSGLIIVLIVIFILFPAFLIAGLIADGAAAVVAQIQSGAFKPAEVLETLPTRFPKVADFLSQLGLDIGLIKSMVGQGFVSAGQFAVSNIAVIGQSASAFLFNVFLALYVLFALLQNGDRIYRSFYDSFPASEHSKIKFFGAFSDMAVATIKGMVSVGIVQAILGGAIFWFLDVPSPVFWGALMGLFSVVPPFGAAFIWGPAGLMMMLNGNFQGGLVLLAFGAGVISMSDNVVRPIVVGRASSVPGYMVLVTTLGGLAMFGLTGLVLGPVIASLFLSVWRLFDEAEHESSVTAEPERSDASDPATGEETS</sequence>
<comment type="caution">
    <text evidence="8">The sequence shown here is derived from an EMBL/GenBank/DDBJ whole genome shotgun (WGS) entry which is preliminary data.</text>
</comment>
<protein>
    <submittedName>
        <fullName evidence="8">AI-2E family transporter</fullName>
    </submittedName>
</protein>
<feature type="transmembrane region" description="Helical" evidence="7">
    <location>
        <begin position="149"/>
        <end position="174"/>
    </location>
</feature>
<proteinExistence type="inferred from homology"/>
<dbReference type="RefSeq" id="WP_316778069.1">
    <property type="nucleotide sequence ID" value="NZ_JASMWN010000012.1"/>
</dbReference>
<evidence type="ECO:0000256" key="7">
    <source>
        <dbReference type="SAM" id="Phobius"/>
    </source>
</evidence>
<accession>A0ABU3VGS0</accession>
<evidence type="ECO:0000313" key="8">
    <source>
        <dbReference type="EMBL" id="MDU9005185.1"/>
    </source>
</evidence>
<dbReference type="PANTHER" id="PTHR21716">
    <property type="entry name" value="TRANSMEMBRANE PROTEIN"/>
    <property type="match status" value="1"/>
</dbReference>
<feature type="compositionally biased region" description="Basic and acidic residues" evidence="6">
    <location>
        <begin position="346"/>
        <end position="359"/>
    </location>
</feature>
<dbReference type="InterPro" id="IPR002549">
    <property type="entry name" value="AI-2E-like"/>
</dbReference>
<feature type="transmembrane region" description="Helical" evidence="7">
    <location>
        <begin position="270"/>
        <end position="288"/>
    </location>
</feature>
<feature type="region of interest" description="Disordered" evidence="6">
    <location>
        <begin position="346"/>
        <end position="369"/>
    </location>
</feature>
<organism evidence="8 9">
    <name type="scientific">Sedimentitalea todarodis</name>
    <dbReference type="NCBI Taxonomy" id="1631240"/>
    <lineage>
        <taxon>Bacteria</taxon>
        <taxon>Pseudomonadati</taxon>
        <taxon>Pseudomonadota</taxon>
        <taxon>Alphaproteobacteria</taxon>
        <taxon>Rhodobacterales</taxon>
        <taxon>Paracoccaceae</taxon>
        <taxon>Sedimentitalea</taxon>
    </lineage>
</organism>
<feature type="transmembrane region" description="Helical" evidence="7">
    <location>
        <begin position="308"/>
        <end position="335"/>
    </location>
</feature>
<feature type="transmembrane region" description="Helical" evidence="7">
    <location>
        <begin position="55"/>
        <end position="84"/>
    </location>
</feature>
<comment type="subcellular location">
    <subcellularLocation>
        <location evidence="1">Membrane</location>
        <topology evidence="1">Multi-pass membrane protein</topology>
    </subcellularLocation>
</comment>
<keyword evidence="5 7" id="KW-0472">Membrane</keyword>
<comment type="similarity">
    <text evidence="2">Belongs to the autoinducer-2 exporter (AI-2E) (TC 2.A.86) family.</text>
</comment>
<gene>
    <name evidence="8" type="ORF">QO231_15160</name>
</gene>
<reference evidence="9" key="1">
    <citation type="submission" date="2023-05" db="EMBL/GenBank/DDBJ databases">
        <title>Sedimentitalea sp. nov. JM2-8.</title>
        <authorList>
            <person name="Huang J."/>
        </authorList>
    </citation>
    <scope>NUCLEOTIDE SEQUENCE [LARGE SCALE GENOMIC DNA]</scope>
    <source>
        <strain evidence="9">KHS03</strain>
    </source>
</reference>
<feature type="transmembrane region" description="Helical" evidence="7">
    <location>
        <begin position="14"/>
        <end position="43"/>
    </location>
</feature>
<dbReference type="EMBL" id="JASMWN010000012">
    <property type="protein sequence ID" value="MDU9005185.1"/>
    <property type="molecule type" value="Genomic_DNA"/>
</dbReference>